<dbReference type="EMBL" id="CM047592">
    <property type="protein sequence ID" value="KAI9918089.1"/>
    <property type="molecule type" value="Genomic_DNA"/>
</dbReference>
<protein>
    <submittedName>
        <fullName evidence="1">Uncharacterized protein</fullName>
    </submittedName>
</protein>
<evidence type="ECO:0000313" key="1">
    <source>
        <dbReference type="EMBL" id="KAI9918089.1"/>
    </source>
</evidence>
<gene>
    <name evidence="1" type="ORF">PsorP6_012301</name>
</gene>
<organism evidence="1 2">
    <name type="scientific">Peronosclerospora sorghi</name>
    <dbReference type="NCBI Taxonomy" id="230839"/>
    <lineage>
        <taxon>Eukaryota</taxon>
        <taxon>Sar</taxon>
        <taxon>Stramenopiles</taxon>
        <taxon>Oomycota</taxon>
        <taxon>Peronosporomycetes</taxon>
        <taxon>Peronosporales</taxon>
        <taxon>Peronosporaceae</taxon>
        <taxon>Peronosclerospora</taxon>
    </lineage>
</organism>
<dbReference type="Proteomes" id="UP001163321">
    <property type="component" value="Chromosome 13"/>
</dbReference>
<sequence>MYGAGDVKALAGAMRQTLNLPSTRFPMRANAAVREPQLHYRCVSLAYANQLPHKPLFVLHDGPPFANGSLHMGHFLNKILKDIINRYQILRGKRVSFIPGWDCHGLPIEHKALTLLQLEANELSPTRVRALSRKLAHNAIKEQQKDFKRWGVLADWSGAKDSVYLTMNPSYEAKQYDILKKMIHDGLIFRGFKPVFWSPSSRTALAEAELEYQDDHLSHAAYIKFKFASLGTNLCQETMKLLEKYAKHLSAVVWTTTPWTIPSNQALCVNPKLKYVVIRPQNANVEECFLIASAKQKIFSRMLAGETDMEVELEVLETIDGASLKGLQFMHPLVNRKAVVLLGDHVTTDAGTGVVHTAPGHGQDDYFAWMAHHATPREFPDVLCPVDADGCFTAEAGEILEGLCVLDEGNVAVIDLLKYSGNLLSISEYRHRYPYDWRTKKPVILRATAQWFARLDTLHERGKDVLKESVQMVPRSARRRLEATLSSRHEWCISRQRSWGLPIPVFYHKVTNEPLISEESIDHLQSILKTYVVKNDKDEILREGADCWWDLSVRELLPPSLQDQEDEYEKGTDTLDVWFDSGCSWHAVLSNLLEPNEDGQVRADVYLEGSDQHRGWFQSSLLTSLAMQETAPYKNVITHGFTLDERGSKMSKSLGNTVVPNDFINGCTMSVPMTNNEVKSKNQSKITRSTTQKMKQLKVPAYGADVLRFWVATTDYTSDVSIGPSVVGKASDALRKVRNTVRFLLGNLQDFDPAQHAVPHQKMQLTVDRYMLHELNSLAHSVSAAYDAFAFSRAQHSLSHFISTDLSAFYMEAAKDRLYCDAADSQTRRSAQTVLWLSLQALTQALAPVVPHTAEDIRLHWISQLQGDIPLEDVPGSVFLEEGWMPSAKEWENQDLARDWTAIRQLRFEVNRVVEKMRQAGRVGSQLECSVYVIASESDPRMQTLLFPHTRSSSELSDVFMCSSVEIVELEDDIENTEQFKADCQLSMGTNEAPINIKLVLASAKGHKCPRCWKYAPEVDVTETQLCLRCAQVTNFRSVTDLAKLMIQIPLTTHVQPHLQLLAQA</sequence>
<accession>A0ACC0WH65</accession>
<reference evidence="1 2" key="1">
    <citation type="journal article" date="2022" name="bioRxiv">
        <title>The genome of the oomycete Peronosclerospora sorghi, a cosmopolitan pathogen of maize and sorghum, is inflated with dispersed pseudogenes.</title>
        <authorList>
            <person name="Fletcher K."/>
            <person name="Martin F."/>
            <person name="Isakeit T."/>
            <person name="Cavanaugh K."/>
            <person name="Magill C."/>
            <person name="Michelmore R."/>
        </authorList>
    </citation>
    <scope>NUCLEOTIDE SEQUENCE [LARGE SCALE GENOMIC DNA]</scope>
    <source>
        <strain evidence="1">P6</strain>
    </source>
</reference>
<keyword evidence="2" id="KW-1185">Reference proteome</keyword>
<proteinExistence type="predicted"/>
<comment type="caution">
    <text evidence="1">The sequence shown here is derived from an EMBL/GenBank/DDBJ whole genome shotgun (WGS) entry which is preliminary data.</text>
</comment>
<evidence type="ECO:0000313" key="2">
    <source>
        <dbReference type="Proteomes" id="UP001163321"/>
    </source>
</evidence>
<name>A0ACC0WH65_9STRA</name>